<evidence type="ECO:0008006" key="11">
    <source>
        <dbReference type="Google" id="ProtNLM"/>
    </source>
</evidence>
<keyword evidence="4" id="KW-0813">Transport</keyword>
<keyword evidence="8" id="KW-0732">Signal</keyword>
<comment type="subcellular location">
    <subcellularLocation>
        <location evidence="1">Membrane</location>
        <topology evidence="1">Multi-pass membrane protein</topology>
    </subcellularLocation>
</comment>
<feature type="transmembrane region" description="Helical" evidence="7">
    <location>
        <begin position="70"/>
        <end position="88"/>
    </location>
</feature>
<evidence type="ECO:0000256" key="6">
    <source>
        <dbReference type="ARBA" id="ARBA00023136"/>
    </source>
</evidence>
<feature type="signal peptide" evidence="8">
    <location>
        <begin position="1"/>
        <end position="17"/>
    </location>
</feature>
<evidence type="ECO:0000256" key="8">
    <source>
        <dbReference type="SAM" id="SignalP"/>
    </source>
</evidence>
<dbReference type="GO" id="GO:0015833">
    <property type="term" value="P:peptide transport"/>
    <property type="evidence" value="ECO:0007669"/>
    <property type="project" value="UniProtKB-KW"/>
</dbReference>
<dbReference type="Pfam" id="PF00854">
    <property type="entry name" value="PTR2"/>
    <property type="match status" value="1"/>
</dbReference>
<feature type="transmembrane region" description="Helical" evidence="7">
    <location>
        <begin position="118"/>
        <end position="139"/>
    </location>
</feature>
<feature type="chain" id="PRO_5002061210" description="POT family protein" evidence="8">
    <location>
        <begin position="18"/>
        <end position="242"/>
    </location>
</feature>
<evidence type="ECO:0000256" key="5">
    <source>
        <dbReference type="ARBA" id="ARBA00022989"/>
    </source>
</evidence>
<evidence type="ECO:0000256" key="4">
    <source>
        <dbReference type="ARBA" id="ARBA00022856"/>
    </source>
</evidence>
<evidence type="ECO:0000313" key="9">
    <source>
        <dbReference type="EMBL" id="KHJ76286.1"/>
    </source>
</evidence>
<dbReference type="InterPro" id="IPR000109">
    <property type="entry name" value="POT_fam"/>
</dbReference>
<dbReference type="AlphaFoldDB" id="A0A0B1RXB7"/>
<keyword evidence="5 7" id="KW-1133">Transmembrane helix</keyword>
<evidence type="ECO:0000256" key="1">
    <source>
        <dbReference type="ARBA" id="ARBA00004141"/>
    </source>
</evidence>
<keyword evidence="4" id="KW-0571">Peptide transport</keyword>
<dbReference type="InterPro" id="IPR036259">
    <property type="entry name" value="MFS_trans_sf"/>
</dbReference>
<dbReference type="OrthoDB" id="205993at2759"/>
<accession>A0A0B1RXB7</accession>
<gene>
    <name evidence="9" type="ORF">OESDEN_24094</name>
</gene>
<proteinExistence type="inferred from homology"/>
<reference evidence="9 10" key="1">
    <citation type="submission" date="2014-03" db="EMBL/GenBank/DDBJ databases">
        <title>Draft genome of the hookworm Oesophagostomum dentatum.</title>
        <authorList>
            <person name="Mitreva M."/>
        </authorList>
    </citation>
    <scope>NUCLEOTIDE SEQUENCE [LARGE SCALE GENOMIC DNA]</scope>
    <source>
        <strain evidence="9 10">OD-Hann</strain>
    </source>
</reference>
<keyword evidence="3 7" id="KW-0812">Transmembrane</keyword>
<keyword evidence="6 7" id="KW-0472">Membrane</keyword>
<dbReference type="EMBL" id="KN611906">
    <property type="protein sequence ID" value="KHJ76286.1"/>
    <property type="molecule type" value="Genomic_DNA"/>
</dbReference>
<dbReference type="Proteomes" id="UP000053660">
    <property type="component" value="Unassembled WGS sequence"/>
</dbReference>
<evidence type="ECO:0000256" key="2">
    <source>
        <dbReference type="ARBA" id="ARBA00005982"/>
    </source>
</evidence>
<dbReference type="Gene3D" id="1.20.1250.20">
    <property type="entry name" value="MFS general substrate transporter like domains"/>
    <property type="match status" value="1"/>
</dbReference>
<comment type="similarity">
    <text evidence="2">Belongs to the major facilitator superfamily. Proton-dependent oligopeptide transporter (POT/PTR) (TC 2.A.17) family.</text>
</comment>
<organism evidence="9 10">
    <name type="scientific">Oesophagostomum dentatum</name>
    <name type="common">Nodular worm</name>
    <dbReference type="NCBI Taxonomy" id="61180"/>
    <lineage>
        <taxon>Eukaryota</taxon>
        <taxon>Metazoa</taxon>
        <taxon>Ecdysozoa</taxon>
        <taxon>Nematoda</taxon>
        <taxon>Chromadorea</taxon>
        <taxon>Rhabditida</taxon>
        <taxon>Rhabditina</taxon>
        <taxon>Rhabditomorpha</taxon>
        <taxon>Strongyloidea</taxon>
        <taxon>Strongylidae</taxon>
        <taxon>Oesophagostomum</taxon>
    </lineage>
</organism>
<protein>
    <recommendedName>
        <fullName evidence="11">POT family protein</fullName>
    </recommendedName>
</protein>
<sequence length="242" mass="27392">MVVALLFFLAGWKWYKKCPPSRENVAGAVVRCMWTAGRRSMFGRSSKPVAHWLDRAAPDHSPDMIQAVKSFVNVAVIFGPLVFFWALFDQQGSTWVLQARRLDGRVGWITVLPEQINILNPLIVIIMVPIFEGFIYPAARKVFFHVTPLRKMAIGGLLTAAAFIMAGLLQASDRLIRLIEHLELKKKGNIQLEVNKTMESPPDFGRVYVQRIGNASKVHSFQQLGDAPRLIGMRSFVWLKIY</sequence>
<keyword evidence="4" id="KW-0653">Protein transport</keyword>
<dbReference type="GO" id="GO:0016020">
    <property type="term" value="C:membrane"/>
    <property type="evidence" value="ECO:0007669"/>
    <property type="project" value="UniProtKB-SubCell"/>
</dbReference>
<name>A0A0B1RXB7_OESDE</name>
<keyword evidence="10" id="KW-1185">Reference proteome</keyword>
<dbReference type="GO" id="GO:0022857">
    <property type="term" value="F:transmembrane transporter activity"/>
    <property type="evidence" value="ECO:0007669"/>
    <property type="project" value="InterPro"/>
</dbReference>
<evidence type="ECO:0000313" key="10">
    <source>
        <dbReference type="Proteomes" id="UP000053660"/>
    </source>
</evidence>
<feature type="transmembrane region" description="Helical" evidence="7">
    <location>
        <begin position="151"/>
        <end position="169"/>
    </location>
</feature>
<evidence type="ECO:0000256" key="7">
    <source>
        <dbReference type="SAM" id="Phobius"/>
    </source>
</evidence>
<evidence type="ECO:0000256" key="3">
    <source>
        <dbReference type="ARBA" id="ARBA00022692"/>
    </source>
</evidence>
<dbReference type="PANTHER" id="PTHR11654">
    <property type="entry name" value="OLIGOPEPTIDE TRANSPORTER-RELATED"/>
    <property type="match status" value="1"/>
</dbReference>